<comment type="caution">
    <text evidence="8">The sequence shown here is derived from an EMBL/GenBank/DDBJ whole genome shotgun (WGS) entry which is preliminary data.</text>
</comment>
<dbReference type="InterPro" id="IPR049083">
    <property type="entry name" value="TACO1_YebC_N"/>
</dbReference>
<reference evidence="8 9" key="1">
    <citation type="submission" date="2023-07" db="EMBL/GenBank/DDBJ databases">
        <title>Genomic Encyclopedia of Type Strains, Phase IV (KMG-IV): sequencing the most valuable type-strain genomes for metagenomic binning, comparative biology and taxonomic classification.</title>
        <authorList>
            <person name="Goeker M."/>
        </authorList>
    </citation>
    <scope>NUCLEOTIDE SEQUENCE [LARGE SCALE GENOMIC DNA]</scope>
    <source>
        <strain evidence="8 9">DSM 16784</strain>
    </source>
</reference>
<keyword evidence="3 5" id="KW-0238">DNA-binding</keyword>
<dbReference type="HAMAP" id="MF_00693">
    <property type="entry name" value="Transcrip_reg_TACO1"/>
    <property type="match status" value="1"/>
</dbReference>
<evidence type="ECO:0000259" key="6">
    <source>
        <dbReference type="Pfam" id="PF01709"/>
    </source>
</evidence>
<dbReference type="InterPro" id="IPR048300">
    <property type="entry name" value="TACO1_YebC-like_2nd/3rd_dom"/>
</dbReference>
<keyword evidence="9" id="KW-1185">Reference proteome</keyword>
<keyword evidence="4 5" id="KW-0804">Transcription</keyword>
<gene>
    <name evidence="8" type="ORF">J2S15_002985</name>
</gene>
<evidence type="ECO:0000256" key="5">
    <source>
        <dbReference type="HAMAP-Rule" id="MF_00693"/>
    </source>
</evidence>
<dbReference type="Gene3D" id="1.10.10.200">
    <property type="match status" value="1"/>
</dbReference>
<dbReference type="PANTHER" id="PTHR12532">
    <property type="entry name" value="TRANSLATIONAL ACTIVATOR OF CYTOCHROME C OXIDASE 1"/>
    <property type="match status" value="1"/>
</dbReference>
<evidence type="ECO:0000256" key="2">
    <source>
        <dbReference type="ARBA" id="ARBA00023015"/>
    </source>
</evidence>
<dbReference type="PANTHER" id="PTHR12532:SF0">
    <property type="entry name" value="TRANSLATIONAL ACTIVATOR OF CYTOCHROME C OXIDASE 1"/>
    <property type="match status" value="1"/>
</dbReference>
<dbReference type="RefSeq" id="WP_307409655.1">
    <property type="nucleotide sequence ID" value="NZ_JAUSUR010000006.1"/>
</dbReference>
<evidence type="ECO:0000313" key="8">
    <source>
        <dbReference type="EMBL" id="MDQ0362231.1"/>
    </source>
</evidence>
<dbReference type="EMBL" id="JAUSUR010000006">
    <property type="protein sequence ID" value="MDQ0362231.1"/>
    <property type="molecule type" value="Genomic_DNA"/>
</dbReference>
<evidence type="ECO:0000313" key="9">
    <source>
        <dbReference type="Proteomes" id="UP001230220"/>
    </source>
</evidence>
<protein>
    <recommendedName>
        <fullName evidence="5">Probable transcriptional regulatory protein J2S15_002985</fullName>
    </recommendedName>
</protein>
<sequence>MGRAFEVRKASMAKTANAKAKVYSRYGKEIYVAAKSGEPDPEMNVNLKKTIERAKANQVPADVIKRAIEKAKGGSGENYQSATYEGFGSGGNATVVIECLTDNSNRTIADLRGAFNKSKAKIGVSGSVSFNYESVGQIVIAYTDEDAMLEALLMADVDVKEIEVEEDHMSITTAPQDLNKAKEEIEKLIPDVTFDVLELTMIPNEYVTLDGDDKDLFERLLNLLDDVDDVQNVYHNVENL</sequence>
<dbReference type="SUPFAM" id="SSF75625">
    <property type="entry name" value="YebC-like"/>
    <property type="match status" value="1"/>
</dbReference>
<feature type="domain" description="TACO1/YebC-like second and third" evidence="6">
    <location>
        <begin position="79"/>
        <end position="237"/>
    </location>
</feature>
<name>A0ABU0E5Y6_9FIRM</name>
<proteinExistence type="inferred from homology"/>
<accession>A0ABU0E5Y6</accession>
<keyword evidence="5" id="KW-0963">Cytoplasm</keyword>
<dbReference type="InterPro" id="IPR017856">
    <property type="entry name" value="Integrase-like_N"/>
</dbReference>
<dbReference type="Pfam" id="PF01709">
    <property type="entry name" value="Transcrip_reg"/>
    <property type="match status" value="1"/>
</dbReference>
<dbReference type="InterPro" id="IPR029072">
    <property type="entry name" value="YebC-like"/>
</dbReference>
<evidence type="ECO:0000259" key="7">
    <source>
        <dbReference type="Pfam" id="PF20772"/>
    </source>
</evidence>
<dbReference type="Proteomes" id="UP001230220">
    <property type="component" value="Unassembled WGS sequence"/>
</dbReference>
<evidence type="ECO:0000256" key="3">
    <source>
        <dbReference type="ARBA" id="ARBA00023125"/>
    </source>
</evidence>
<keyword evidence="2 5" id="KW-0805">Transcription regulation</keyword>
<evidence type="ECO:0000256" key="4">
    <source>
        <dbReference type="ARBA" id="ARBA00023163"/>
    </source>
</evidence>
<dbReference type="Pfam" id="PF20772">
    <property type="entry name" value="TACO1_YebC_N"/>
    <property type="match status" value="1"/>
</dbReference>
<dbReference type="NCBIfam" id="TIGR01033">
    <property type="entry name" value="YebC/PmpR family DNA-binding transcriptional regulator"/>
    <property type="match status" value="1"/>
</dbReference>
<dbReference type="InterPro" id="IPR026564">
    <property type="entry name" value="Transcrip_reg_TACO1-like_dom3"/>
</dbReference>
<comment type="similarity">
    <text evidence="1 5">Belongs to the TACO1 family.</text>
</comment>
<dbReference type="NCBIfam" id="NF009044">
    <property type="entry name" value="PRK12378.1"/>
    <property type="match status" value="1"/>
</dbReference>
<dbReference type="InterPro" id="IPR002876">
    <property type="entry name" value="Transcrip_reg_TACO1-like"/>
</dbReference>
<comment type="subcellular location">
    <subcellularLocation>
        <location evidence="5">Cytoplasm</location>
    </subcellularLocation>
</comment>
<organism evidence="8 9">
    <name type="scientific">Breznakia pachnodae</name>
    <dbReference type="NCBI Taxonomy" id="265178"/>
    <lineage>
        <taxon>Bacteria</taxon>
        <taxon>Bacillati</taxon>
        <taxon>Bacillota</taxon>
        <taxon>Erysipelotrichia</taxon>
        <taxon>Erysipelotrichales</taxon>
        <taxon>Erysipelotrichaceae</taxon>
        <taxon>Breznakia</taxon>
    </lineage>
</organism>
<feature type="domain" description="TACO1/YebC-like N-terminal" evidence="7">
    <location>
        <begin position="4"/>
        <end position="74"/>
    </location>
</feature>
<dbReference type="Gene3D" id="3.30.70.980">
    <property type="match status" value="2"/>
</dbReference>
<dbReference type="GO" id="GO:0003677">
    <property type="term" value="F:DNA binding"/>
    <property type="evidence" value="ECO:0007669"/>
    <property type="project" value="UniProtKB-KW"/>
</dbReference>
<evidence type="ECO:0000256" key="1">
    <source>
        <dbReference type="ARBA" id="ARBA00008724"/>
    </source>
</evidence>